<organism evidence="2">
    <name type="scientific">Tetraselmis sp. GSL018</name>
    <dbReference type="NCBI Taxonomy" id="582737"/>
    <lineage>
        <taxon>Eukaryota</taxon>
        <taxon>Viridiplantae</taxon>
        <taxon>Chlorophyta</taxon>
        <taxon>core chlorophytes</taxon>
        <taxon>Chlorodendrophyceae</taxon>
        <taxon>Chlorodendrales</taxon>
        <taxon>Chlorodendraceae</taxon>
        <taxon>Tetraselmis</taxon>
    </lineage>
</organism>
<feature type="region of interest" description="Disordered" evidence="1">
    <location>
        <begin position="15"/>
        <end position="41"/>
    </location>
</feature>
<protein>
    <submittedName>
        <fullName evidence="2">Uncharacterized protein</fullName>
    </submittedName>
</protein>
<feature type="compositionally biased region" description="Gly residues" evidence="1">
    <location>
        <begin position="18"/>
        <end position="37"/>
    </location>
</feature>
<evidence type="ECO:0000256" key="1">
    <source>
        <dbReference type="SAM" id="MobiDB-lite"/>
    </source>
</evidence>
<reference evidence="2" key="1">
    <citation type="submission" date="2014-05" db="EMBL/GenBank/DDBJ databases">
        <title>The transcriptome of the halophilic microalga Tetraselmis sp. GSL018 isolated from the Great Salt Lake, Utah.</title>
        <authorList>
            <person name="Jinkerson R.E."/>
            <person name="D'Adamo S."/>
            <person name="Posewitz M.C."/>
        </authorList>
    </citation>
    <scope>NUCLEOTIDE SEQUENCE</scope>
    <source>
        <strain evidence="2">GSL018</strain>
    </source>
</reference>
<dbReference type="AlphaFoldDB" id="A0A061QP42"/>
<accession>A0A061QP42</accession>
<dbReference type="EMBL" id="GBEZ01027044">
    <property type="protein sequence ID" value="JAC60220.1"/>
    <property type="molecule type" value="Transcribed_RNA"/>
</dbReference>
<gene>
    <name evidence="2" type="ORF">TSPGSL018_29504</name>
</gene>
<evidence type="ECO:0000313" key="2">
    <source>
        <dbReference type="EMBL" id="JAC60220.1"/>
    </source>
</evidence>
<name>A0A061QP42_9CHLO</name>
<proteinExistence type="predicted"/>
<feature type="region of interest" description="Disordered" evidence="1">
    <location>
        <begin position="65"/>
        <end position="116"/>
    </location>
</feature>
<sequence length="116" mass="11796">MRDWGEGPLCGCAAAVPSGGGWGERGGGGAEGEGRGGSCRSHMSLSRLMRQQEFYKYAYIPHGSAAPPARVGEQAENTSLPHAPAAGKPAPTPLPQLDGSSGCPGEGSTARCRGRC</sequence>